<dbReference type="AlphaFoldDB" id="A0A1C3HN18"/>
<name>A0A1C3HN18_SERMA</name>
<evidence type="ECO:0000313" key="1">
    <source>
        <dbReference type="EMBL" id="SAY46443.1"/>
    </source>
</evidence>
<gene>
    <name evidence="1" type="ORF">PWN146_05212</name>
</gene>
<sequence>MQGICAVPVERDAQGFWTHPAMLQANLETSAEMTYWLRSHGLECWVMFMRDEDPEAFLAGFDEDCPDARGWNPSPPPGEGWFIGSIYDNEDGPMCLWFRAATREVDA</sequence>
<dbReference type="RefSeq" id="WP_254170366.1">
    <property type="nucleotide sequence ID" value="NZ_CP192734.1"/>
</dbReference>
<accession>A0A1C3HN18</accession>
<organism evidence="1">
    <name type="scientific">Serratia marcescens</name>
    <dbReference type="NCBI Taxonomy" id="615"/>
    <lineage>
        <taxon>Bacteria</taxon>
        <taxon>Pseudomonadati</taxon>
        <taxon>Pseudomonadota</taxon>
        <taxon>Gammaproteobacteria</taxon>
        <taxon>Enterobacterales</taxon>
        <taxon>Yersiniaceae</taxon>
        <taxon>Serratia</taxon>
    </lineage>
</organism>
<dbReference type="EMBL" id="LT575491">
    <property type="protein sequence ID" value="SAY46443.1"/>
    <property type="molecule type" value="Genomic_DNA"/>
</dbReference>
<protein>
    <submittedName>
        <fullName evidence="1">Uncharacterized protein</fullName>
    </submittedName>
</protein>
<reference evidence="1" key="1">
    <citation type="submission" date="2016-05" db="EMBL/GenBank/DDBJ databases">
        <authorList>
            <person name="Lavstsen T."/>
            <person name="Jespersen J.S."/>
        </authorList>
    </citation>
    <scope>NUCLEOTIDE SEQUENCE</scope>
    <source>
        <strain evidence="1">PWN146_assembly</strain>
    </source>
</reference>
<proteinExistence type="predicted"/>